<feature type="domain" description="N-acetyltransferase" evidence="1">
    <location>
        <begin position="5"/>
        <end position="147"/>
    </location>
</feature>
<organism evidence="2 3">
    <name type="scientific">Halioglobus japonicus</name>
    <dbReference type="NCBI Taxonomy" id="930805"/>
    <lineage>
        <taxon>Bacteria</taxon>
        <taxon>Pseudomonadati</taxon>
        <taxon>Pseudomonadota</taxon>
        <taxon>Gammaproteobacteria</taxon>
        <taxon>Cellvibrionales</taxon>
        <taxon>Halieaceae</taxon>
        <taxon>Halioglobus</taxon>
    </lineage>
</organism>
<evidence type="ECO:0000259" key="1">
    <source>
        <dbReference type="PROSITE" id="PS51186"/>
    </source>
</evidence>
<keyword evidence="3" id="KW-1185">Reference proteome</keyword>
<dbReference type="Gene3D" id="3.40.630.90">
    <property type="match status" value="1"/>
</dbReference>
<dbReference type="InterPro" id="IPR052729">
    <property type="entry name" value="Acyl/Acetyltrans_Enzymes"/>
</dbReference>
<sequence length="288" mass="31385">MSESLTVRPMARAGVDTLVEWAALEGWNPGLQDADIFWANDADAFVAAEIDNEVIGGGAITSYGGAYGFMGFFIVRPAHRGRGLGDQLWHARLNRLRQRLDVGATIGLDGVFDMQAYYAKGGFKFSHRNLRYQLDDGARCSPEVATEIVALDDIAMAEVEAYDLRCFGFPRDAFLSRWIAQPQVKALGWYDAGELKGYGVLRRCREGAKIGPLFADNAGIARGLVTHLCATVAGGPVYLDAPENNSAAMALVKEFNMTEVFGCARMYIGEPPAVEHDKIFGISTFELG</sequence>
<dbReference type="Pfam" id="PF18014">
    <property type="entry name" value="Acetyltransf_18"/>
    <property type="match status" value="1"/>
</dbReference>
<dbReference type="Gene3D" id="3.40.630.30">
    <property type="match status" value="1"/>
</dbReference>
<protein>
    <submittedName>
        <fullName evidence="2">N-acetyltransferase</fullName>
    </submittedName>
</protein>
<dbReference type="GO" id="GO:0016747">
    <property type="term" value="F:acyltransferase activity, transferring groups other than amino-acyl groups"/>
    <property type="evidence" value="ECO:0007669"/>
    <property type="project" value="InterPro"/>
</dbReference>
<dbReference type="AlphaFoldDB" id="A0AAP8MH35"/>
<accession>A0AAP8MH35</accession>
<dbReference type="EMBL" id="PKUR01000001">
    <property type="protein sequence ID" value="PLW87367.1"/>
    <property type="molecule type" value="Genomic_DNA"/>
</dbReference>
<dbReference type="PANTHER" id="PTHR47237:SF1">
    <property type="entry name" value="SLL0310 PROTEIN"/>
    <property type="match status" value="1"/>
</dbReference>
<gene>
    <name evidence="2" type="ORF">C0029_01885</name>
</gene>
<dbReference type="InterPro" id="IPR016181">
    <property type="entry name" value="Acyl_CoA_acyltransferase"/>
</dbReference>
<reference evidence="2 3" key="1">
    <citation type="submission" date="2018-01" db="EMBL/GenBank/DDBJ databases">
        <title>The draft genome sequence of Halioglobus japonicus S1-36.</title>
        <authorList>
            <person name="Du Z.-J."/>
            <person name="Shi M.-J."/>
        </authorList>
    </citation>
    <scope>NUCLEOTIDE SEQUENCE [LARGE SCALE GENOMIC DNA]</scope>
    <source>
        <strain evidence="2 3">S1-36</strain>
    </source>
</reference>
<dbReference type="SUPFAM" id="SSF55729">
    <property type="entry name" value="Acyl-CoA N-acyltransferases (Nat)"/>
    <property type="match status" value="1"/>
</dbReference>
<dbReference type="InterPro" id="IPR041496">
    <property type="entry name" value="YitH/HolE_GNAT"/>
</dbReference>
<dbReference type="RefSeq" id="WP_084200559.1">
    <property type="nucleotide sequence ID" value="NZ_BMYL01000001.1"/>
</dbReference>
<dbReference type="KEGG" id="hja:BST95_16315"/>
<evidence type="ECO:0000313" key="2">
    <source>
        <dbReference type="EMBL" id="PLW87367.1"/>
    </source>
</evidence>
<comment type="caution">
    <text evidence="2">The sequence shown here is derived from an EMBL/GenBank/DDBJ whole genome shotgun (WGS) entry which is preliminary data.</text>
</comment>
<name>A0AAP8MH35_9GAMM</name>
<dbReference type="CDD" id="cd04301">
    <property type="entry name" value="NAT_SF"/>
    <property type="match status" value="1"/>
</dbReference>
<dbReference type="PANTHER" id="PTHR47237">
    <property type="entry name" value="SLL0310 PROTEIN"/>
    <property type="match status" value="1"/>
</dbReference>
<dbReference type="Proteomes" id="UP000235162">
    <property type="component" value="Unassembled WGS sequence"/>
</dbReference>
<dbReference type="PROSITE" id="PS51186">
    <property type="entry name" value="GNAT"/>
    <property type="match status" value="1"/>
</dbReference>
<proteinExistence type="predicted"/>
<evidence type="ECO:0000313" key="3">
    <source>
        <dbReference type="Proteomes" id="UP000235162"/>
    </source>
</evidence>
<dbReference type="Pfam" id="PF00583">
    <property type="entry name" value="Acetyltransf_1"/>
    <property type="match status" value="1"/>
</dbReference>
<dbReference type="InterPro" id="IPR000182">
    <property type="entry name" value="GNAT_dom"/>
</dbReference>